<feature type="region of interest" description="Disordered" evidence="1">
    <location>
        <begin position="1"/>
        <end position="20"/>
    </location>
</feature>
<keyword evidence="3" id="KW-1185">Reference proteome</keyword>
<dbReference type="Proteomes" id="UP000011682">
    <property type="component" value="Unassembled WGS sequence"/>
</dbReference>
<comment type="caution">
    <text evidence="2">The sequence shown here is derived from an EMBL/GenBank/DDBJ whole genome shotgun (WGS) entry which is preliminary data.</text>
</comment>
<evidence type="ECO:0000313" key="2">
    <source>
        <dbReference type="EMBL" id="EPX64423.1"/>
    </source>
</evidence>
<gene>
    <name evidence="2" type="ORF">D187_005557</name>
</gene>
<proteinExistence type="predicted"/>
<reference evidence="2" key="1">
    <citation type="submission" date="2013-05" db="EMBL/GenBank/DDBJ databases">
        <title>Genome assembly of Cystobacter fuscus DSM 2262.</title>
        <authorList>
            <person name="Sharma G."/>
            <person name="Khatri I."/>
            <person name="Kaur C."/>
            <person name="Mayilraj S."/>
            <person name="Subramanian S."/>
        </authorList>
    </citation>
    <scope>NUCLEOTIDE SEQUENCE [LARGE SCALE GENOMIC DNA]</scope>
    <source>
        <strain evidence="2">DSM 2262</strain>
    </source>
</reference>
<accession>S9R609</accession>
<organism evidence="2 3">
    <name type="scientific">Cystobacter fuscus (strain ATCC 25194 / DSM 2262 / NBRC 100088 / M29)</name>
    <dbReference type="NCBI Taxonomy" id="1242864"/>
    <lineage>
        <taxon>Bacteria</taxon>
        <taxon>Pseudomonadati</taxon>
        <taxon>Myxococcota</taxon>
        <taxon>Myxococcia</taxon>
        <taxon>Myxococcales</taxon>
        <taxon>Cystobacterineae</taxon>
        <taxon>Archangiaceae</taxon>
        <taxon>Cystobacter</taxon>
    </lineage>
</organism>
<evidence type="ECO:0000313" key="3">
    <source>
        <dbReference type="Proteomes" id="UP000011682"/>
    </source>
</evidence>
<sequence length="39" mass="4357">MARKKTTTQTTPVTRGMRPPPVMLAREFARAPRRFGGKG</sequence>
<dbReference type="AlphaFoldDB" id="S9R609"/>
<protein>
    <submittedName>
        <fullName evidence="2">Uncharacterized protein</fullName>
    </submittedName>
</protein>
<evidence type="ECO:0000256" key="1">
    <source>
        <dbReference type="SAM" id="MobiDB-lite"/>
    </source>
</evidence>
<dbReference type="EMBL" id="ANAH02000004">
    <property type="protein sequence ID" value="EPX64423.1"/>
    <property type="molecule type" value="Genomic_DNA"/>
</dbReference>
<name>S9R609_CYSF2</name>